<evidence type="ECO:0000256" key="1">
    <source>
        <dbReference type="ARBA" id="ARBA00022553"/>
    </source>
</evidence>
<dbReference type="InterPro" id="IPR011006">
    <property type="entry name" value="CheY-like_superfamily"/>
</dbReference>
<feature type="modified residue" description="4-aspartylphosphate" evidence="6">
    <location>
        <position position="57"/>
    </location>
</feature>
<dbReference type="InterPro" id="IPR058245">
    <property type="entry name" value="NreC/VraR/RcsB-like_REC"/>
</dbReference>
<reference evidence="9" key="1">
    <citation type="submission" date="2020-03" db="EMBL/GenBank/DDBJ databases">
        <title>Draft sequencing of Paenibacilllus sp. S3N08.</title>
        <authorList>
            <person name="Kim D.-U."/>
        </authorList>
    </citation>
    <scope>NUCLEOTIDE SEQUENCE</scope>
    <source>
        <strain evidence="9">S3N08</strain>
    </source>
</reference>
<dbReference type="PRINTS" id="PR00038">
    <property type="entry name" value="HTHLUXR"/>
</dbReference>
<gene>
    <name evidence="9" type="ORF">G9U52_36245</name>
</gene>
<evidence type="ECO:0000256" key="6">
    <source>
        <dbReference type="PROSITE-ProRule" id="PRU00169"/>
    </source>
</evidence>
<dbReference type="SUPFAM" id="SSF46894">
    <property type="entry name" value="C-terminal effector domain of the bipartite response regulators"/>
    <property type="match status" value="1"/>
</dbReference>
<dbReference type="Pfam" id="PF00072">
    <property type="entry name" value="Response_reg"/>
    <property type="match status" value="1"/>
</dbReference>
<evidence type="ECO:0000259" key="8">
    <source>
        <dbReference type="PROSITE" id="PS50110"/>
    </source>
</evidence>
<dbReference type="CDD" id="cd06170">
    <property type="entry name" value="LuxR_C_like"/>
    <property type="match status" value="1"/>
</dbReference>
<dbReference type="SMART" id="SM00421">
    <property type="entry name" value="HTH_LUXR"/>
    <property type="match status" value="1"/>
</dbReference>
<dbReference type="Gene3D" id="3.40.50.2300">
    <property type="match status" value="1"/>
</dbReference>
<feature type="domain" description="Response regulatory" evidence="8">
    <location>
        <begin position="6"/>
        <end position="122"/>
    </location>
</feature>
<dbReference type="Proteomes" id="UP001165962">
    <property type="component" value="Unassembled WGS sequence"/>
</dbReference>
<evidence type="ECO:0000256" key="5">
    <source>
        <dbReference type="ARBA" id="ARBA00023163"/>
    </source>
</evidence>
<evidence type="ECO:0000259" key="7">
    <source>
        <dbReference type="PROSITE" id="PS50043"/>
    </source>
</evidence>
<keyword evidence="4" id="KW-0238">DNA-binding</keyword>
<dbReference type="InterPro" id="IPR000792">
    <property type="entry name" value="Tscrpt_reg_LuxR_C"/>
</dbReference>
<dbReference type="PANTHER" id="PTHR43214">
    <property type="entry name" value="TWO-COMPONENT RESPONSE REGULATOR"/>
    <property type="match status" value="1"/>
</dbReference>
<dbReference type="EMBL" id="JAAOIW010000028">
    <property type="protein sequence ID" value="NHN35182.1"/>
    <property type="molecule type" value="Genomic_DNA"/>
</dbReference>
<keyword evidence="1 6" id="KW-0597">Phosphoprotein</keyword>
<evidence type="ECO:0000256" key="3">
    <source>
        <dbReference type="ARBA" id="ARBA00023015"/>
    </source>
</evidence>
<feature type="domain" description="HTH luxR-type" evidence="7">
    <location>
        <begin position="142"/>
        <end position="207"/>
    </location>
</feature>
<organism evidence="9 10">
    <name type="scientific">Paenibacillus agricola</name>
    <dbReference type="NCBI Taxonomy" id="2716264"/>
    <lineage>
        <taxon>Bacteria</taxon>
        <taxon>Bacillati</taxon>
        <taxon>Bacillota</taxon>
        <taxon>Bacilli</taxon>
        <taxon>Bacillales</taxon>
        <taxon>Paenibacillaceae</taxon>
        <taxon>Paenibacillus</taxon>
    </lineage>
</organism>
<dbReference type="SMART" id="SM00448">
    <property type="entry name" value="REC"/>
    <property type="match status" value="1"/>
</dbReference>
<keyword evidence="2" id="KW-0902">Two-component regulatory system</keyword>
<dbReference type="PROSITE" id="PS50110">
    <property type="entry name" value="RESPONSE_REGULATORY"/>
    <property type="match status" value="1"/>
</dbReference>
<accession>A0ABX0JF47</accession>
<dbReference type="Pfam" id="PF00196">
    <property type="entry name" value="GerE"/>
    <property type="match status" value="1"/>
</dbReference>
<comment type="caution">
    <text evidence="9">The sequence shown here is derived from an EMBL/GenBank/DDBJ whole genome shotgun (WGS) entry which is preliminary data.</text>
</comment>
<dbReference type="SUPFAM" id="SSF52172">
    <property type="entry name" value="CheY-like"/>
    <property type="match status" value="1"/>
</dbReference>
<dbReference type="PANTHER" id="PTHR43214:SF1">
    <property type="entry name" value="TRANSCRIPTIONAL REGULATORY PROTEIN COMA"/>
    <property type="match status" value="1"/>
</dbReference>
<dbReference type="InterPro" id="IPR039420">
    <property type="entry name" value="WalR-like"/>
</dbReference>
<evidence type="ECO:0000256" key="4">
    <source>
        <dbReference type="ARBA" id="ARBA00023125"/>
    </source>
</evidence>
<keyword evidence="3" id="KW-0805">Transcription regulation</keyword>
<proteinExistence type="predicted"/>
<sequence length="215" mass="24287">MSMRRRTLIVDDHPVMALATKMVLEQIEHIEVVAIAASGKACLELNELYKPDLIMLDYNLPDQFGSVVAKQIKKNSPGTHIIIFTGIDVTDIYNQLITIGVSGILSKDSNERAIQNMIRCILDDCTMIPLALYRGMQLTTSLPTQDTLLTKDEIHIMTLLVRGATQEQIAHEIFVSKRSVDNYLKKIYNKLSVKSRIQAIEKFVQSNYYVEADKS</sequence>
<dbReference type="InterPro" id="IPR016032">
    <property type="entry name" value="Sig_transdc_resp-reg_C-effctor"/>
</dbReference>
<dbReference type="InterPro" id="IPR036388">
    <property type="entry name" value="WH-like_DNA-bd_sf"/>
</dbReference>
<dbReference type="Gene3D" id="1.10.10.10">
    <property type="entry name" value="Winged helix-like DNA-binding domain superfamily/Winged helix DNA-binding domain"/>
    <property type="match status" value="1"/>
</dbReference>
<dbReference type="CDD" id="cd17535">
    <property type="entry name" value="REC_NarL-like"/>
    <property type="match status" value="1"/>
</dbReference>
<protein>
    <submittedName>
        <fullName evidence="9">Response regulator transcription factor</fullName>
    </submittedName>
</protein>
<dbReference type="PROSITE" id="PS50043">
    <property type="entry name" value="HTH_LUXR_2"/>
    <property type="match status" value="1"/>
</dbReference>
<evidence type="ECO:0000313" key="9">
    <source>
        <dbReference type="EMBL" id="NHN35182.1"/>
    </source>
</evidence>
<name>A0ABX0JF47_9BACL</name>
<dbReference type="InterPro" id="IPR001789">
    <property type="entry name" value="Sig_transdc_resp-reg_receiver"/>
</dbReference>
<evidence type="ECO:0000313" key="10">
    <source>
        <dbReference type="Proteomes" id="UP001165962"/>
    </source>
</evidence>
<keyword evidence="10" id="KW-1185">Reference proteome</keyword>
<evidence type="ECO:0000256" key="2">
    <source>
        <dbReference type="ARBA" id="ARBA00023012"/>
    </source>
</evidence>
<keyword evidence="5" id="KW-0804">Transcription</keyword>